<evidence type="ECO:0000259" key="13">
    <source>
        <dbReference type="PROSITE" id="PS50853"/>
    </source>
</evidence>
<dbReference type="GO" id="GO:0004252">
    <property type="term" value="F:serine-type endopeptidase activity"/>
    <property type="evidence" value="ECO:0007669"/>
    <property type="project" value="UniProtKB-EC"/>
</dbReference>
<dbReference type="InterPro" id="IPR016186">
    <property type="entry name" value="C-type_lectin-like/link_sf"/>
</dbReference>
<feature type="domain" description="Peptidase S1" evidence="12">
    <location>
        <begin position="273"/>
        <end position="498"/>
    </location>
</feature>
<dbReference type="InterPro" id="IPR016187">
    <property type="entry name" value="CTDL_fold"/>
</dbReference>
<evidence type="ECO:0000256" key="5">
    <source>
        <dbReference type="ARBA" id="ARBA00023145"/>
    </source>
</evidence>
<dbReference type="EMBL" id="CM014088">
    <property type="protein sequence ID" value="TKS78390.1"/>
    <property type="molecule type" value="Genomic_DNA"/>
</dbReference>
<dbReference type="CDD" id="cd00190">
    <property type="entry name" value="Tryp_SPc"/>
    <property type="match status" value="1"/>
</dbReference>
<evidence type="ECO:0000256" key="9">
    <source>
        <dbReference type="ARBA" id="ARBA00038868"/>
    </source>
</evidence>
<reference evidence="14 15" key="1">
    <citation type="submission" date="2019-01" db="EMBL/GenBank/DDBJ databases">
        <title>Genome Assembly of Collichthys lucidus.</title>
        <authorList>
            <person name="Cai M."/>
            <person name="Xiao S."/>
        </authorList>
    </citation>
    <scope>NUCLEOTIDE SEQUENCE [LARGE SCALE GENOMIC DNA]</scope>
    <source>
        <strain evidence="14">JT15FE1705JMU</strain>
        <tissue evidence="14">Muscle</tissue>
    </source>
</reference>
<evidence type="ECO:0000256" key="2">
    <source>
        <dbReference type="ARBA" id="ARBA00022670"/>
    </source>
</evidence>
<dbReference type="GO" id="GO:0005576">
    <property type="term" value="C:extracellular region"/>
    <property type="evidence" value="ECO:0007669"/>
    <property type="project" value="UniProtKB-SubCell"/>
</dbReference>
<name>A0A4U5UUV7_COLLU</name>
<dbReference type="InterPro" id="IPR018114">
    <property type="entry name" value="TRYPSIN_HIS"/>
</dbReference>
<dbReference type="PROSITE" id="PS50041">
    <property type="entry name" value="C_TYPE_LECTIN_2"/>
    <property type="match status" value="1"/>
</dbReference>
<evidence type="ECO:0000256" key="6">
    <source>
        <dbReference type="ARBA" id="ARBA00023157"/>
    </source>
</evidence>
<dbReference type="SUPFAM" id="SSF56436">
    <property type="entry name" value="C-type lectin-like"/>
    <property type="match status" value="1"/>
</dbReference>
<dbReference type="PROSITE" id="PS50240">
    <property type="entry name" value="TRYPSIN_DOM"/>
    <property type="match status" value="1"/>
</dbReference>
<dbReference type="EC" id="3.4.21.4" evidence="9"/>
<keyword evidence="5" id="KW-0865">Zymogen</keyword>
<dbReference type="FunFam" id="2.40.10.10:FF:000002">
    <property type="entry name" value="Transmembrane protease serine"/>
    <property type="match status" value="1"/>
</dbReference>
<comment type="subcellular location">
    <subcellularLocation>
        <location evidence="1">Secreted</location>
        <location evidence="1">Extracellular space</location>
    </subcellularLocation>
</comment>
<dbReference type="InterPro" id="IPR001254">
    <property type="entry name" value="Trypsin_dom"/>
</dbReference>
<keyword evidence="6" id="KW-1015">Disulfide bond</keyword>
<keyword evidence="2 10" id="KW-0645">Protease</keyword>
<dbReference type="InterPro" id="IPR036116">
    <property type="entry name" value="FN3_sf"/>
</dbReference>
<sequence length="503" mass="56137">MCHDLALGQMVSKYHQVRRLMPWIKAREFCQRHYIDLAVLSTEEQYFTLLNSTAASRFSFWLGLQRQSTLKSWMWVTGQELSYDHWYKRNYEEGNCASLESIFKKDEKLLARYCDELHMFVCHGPVSPQPVMIDSVGSGHVTLSWNVSAFMQTIPHSYNVTTCTNTCETLFYPYTDGSVFMNISISNLTSATEYFMEISAFVVRPDSFTGGNTTLQSYPTALHVQTVDSGVQSKVINVVLKSLKFTSLVPSLLVFCCILKKHKSPFLCHGSEIIGGKEVTNHSLPYMALLQGAKGGCGGILIDPSWVLTAAHCAHIERVYLGVHSIRNRKEESCQDIKVKNFPHPCFDREDKLNDLMLLKLETPAKITKTVKPLRLGNTVKEPAAKTKCLVAGWGKTDKSAKSRSDVLMSATVTVIDRVKCNKYYNFNPVITKSMICAGSDGKKKTDTCQGDSGGPLVCNGVLVGVTSFGKGCGDVKFPGVYSFLSEKQLIWIKKTMNAPKIQ</sequence>
<dbReference type="PRINTS" id="PR00722">
    <property type="entry name" value="CHYMOTRYPSIN"/>
</dbReference>
<evidence type="ECO:0000256" key="10">
    <source>
        <dbReference type="RuleBase" id="RU363034"/>
    </source>
</evidence>
<evidence type="ECO:0000256" key="7">
    <source>
        <dbReference type="ARBA" id="ARBA00024195"/>
    </source>
</evidence>
<dbReference type="InterPro" id="IPR043504">
    <property type="entry name" value="Peptidase_S1_PA_chymotrypsin"/>
</dbReference>
<dbReference type="PROSITE" id="PS50853">
    <property type="entry name" value="FN3"/>
    <property type="match status" value="1"/>
</dbReference>
<evidence type="ECO:0000259" key="12">
    <source>
        <dbReference type="PROSITE" id="PS50240"/>
    </source>
</evidence>
<evidence type="ECO:0000256" key="4">
    <source>
        <dbReference type="ARBA" id="ARBA00022825"/>
    </source>
</evidence>
<evidence type="ECO:0000256" key="1">
    <source>
        <dbReference type="ARBA" id="ARBA00004239"/>
    </source>
</evidence>
<evidence type="ECO:0000313" key="15">
    <source>
        <dbReference type="Proteomes" id="UP000298787"/>
    </source>
</evidence>
<protein>
    <recommendedName>
        <fullName evidence="9">trypsin</fullName>
        <ecNumber evidence="9">3.4.21.4</ecNumber>
    </recommendedName>
</protein>
<gene>
    <name evidence="14" type="ORF">D9C73_012784</name>
</gene>
<dbReference type="Pfam" id="PF00059">
    <property type="entry name" value="Lectin_C"/>
    <property type="match status" value="1"/>
</dbReference>
<keyword evidence="15" id="KW-1185">Reference proteome</keyword>
<comment type="similarity">
    <text evidence="7">Belongs to the peptidase S1 family. CLIP subfamily.</text>
</comment>
<keyword evidence="4 10" id="KW-0720">Serine protease</keyword>
<dbReference type="CDD" id="cd00037">
    <property type="entry name" value="CLECT"/>
    <property type="match status" value="1"/>
</dbReference>
<dbReference type="SUPFAM" id="SSF49265">
    <property type="entry name" value="Fibronectin type III"/>
    <property type="match status" value="1"/>
</dbReference>
<dbReference type="CDD" id="cd00063">
    <property type="entry name" value="FN3"/>
    <property type="match status" value="1"/>
</dbReference>
<dbReference type="Gene3D" id="3.10.100.10">
    <property type="entry name" value="Mannose-Binding Protein A, subunit A"/>
    <property type="match status" value="1"/>
</dbReference>
<dbReference type="SMART" id="SM00034">
    <property type="entry name" value="CLECT"/>
    <property type="match status" value="1"/>
</dbReference>
<dbReference type="InterPro" id="IPR009003">
    <property type="entry name" value="Peptidase_S1_PA"/>
</dbReference>
<organism evidence="14 15">
    <name type="scientific">Collichthys lucidus</name>
    <name type="common">Big head croaker</name>
    <name type="synonym">Sciaena lucida</name>
    <dbReference type="NCBI Taxonomy" id="240159"/>
    <lineage>
        <taxon>Eukaryota</taxon>
        <taxon>Metazoa</taxon>
        <taxon>Chordata</taxon>
        <taxon>Craniata</taxon>
        <taxon>Vertebrata</taxon>
        <taxon>Euteleostomi</taxon>
        <taxon>Actinopterygii</taxon>
        <taxon>Neopterygii</taxon>
        <taxon>Teleostei</taxon>
        <taxon>Neoteleostei</taxon>
        <taxon>Acanthomorphata</taxon>
        <taxon>Eupercaria</taxon>
        <taxon>Sciaenidae</taxon>
        <taxon>Collichthys</taxon>
    </lineage>
</organism>
<feature type="domain" description="Fibronectin type-III" evidence="13">
    <location>
        <begin position="127"/>
        <end position="220"/>
    </location>
</feature>
<dbReference type="Pfam" id="PF00089">
    <property type="entry name" value="Trypsin"/>
    <property type="match status" value="1"/>
</dbReference>
<evidence type="ECO:0000313" key="14">
    <source>
        <dbReference type="EMBL" id="TKS78390.1"/>
    </source>
</evidence>
<dbReference type="GO" id="GO:0006508">
    <property type="term" value="P:proteolysis"/>
    <property type="evidence" value="ECO:0007669"/>
    <property type="project" value="UniProtKB-KW"/>
</dbReference>
<proteinExistence type="inferred from homology"/>
<dbReference type="PANTHER" id="PTHR24271:SF52">
    <property type="entry name" value="GRANZYME K"/>
    <property type="match status" value="1"/>
</dbReference>
<dbReference type="Gene3D" id="2.40.10.10">
    <property type="entry name" value="Trypsin-like serine proteases"/>
    <property type="match status" value="2"/>
</dbReference>
<dbReference type="Proteomes" id="UP000298787">
    <property type="component" value="Chromosome 11"/>
</dbReference>
<dbReference type="InterPro" id="IPR001304">
    <property type="entry name" value="C-type_lectin-like"/>
</dbReference>
<evidence type="ECO:0000256" key="3">
    <source>
        <dbReference type="ARBA" id="ARBA00022801"/>
    </source>
</evidence>
<accession>A0A4U5UUV7</accession>
<dbReference type="AlphaFoldDB" id="A0A4U5UUV7"/>
<comment type="catalytic activity">
    <reaction evidence="8">
        <text>Preferential cleavage: Arg-|-Xaa, Lys-|-Xaa.</text>
        <dbReference type="EC" id="3.4.21.4"/>
    </reaction>
</comment>
<dbReference type="InterPro" id="IPR033116">
    <property type="entry name" value="TRYPSIN_SER"/>
</dbReference>
<dbReference type="PANTHER" id="PTHR24271">
    <property type="entry name" value="KALLIKREIN-RELATED"/>
    <property type="match status" value="1"/>
</dbReference>
<dbReference type="STRING" id="240159.A0A4U5UUV7"/>
<keyword evidence="3 10" id="KW-0378">Hydrolase</keyword>
<dbReference type="InterPro" id="IPR001314">
    <property type="entry name" value="Peptidase_S1A"/>
</dbReference>
<dbReference type="SMART" id="SM00020">
    <property type="entry name" value="Tryp_SPc"/>
    <property type="match status" value="1"/>
</dbReference>
<dbReference type="SUPFAM" id="SSF50494">
    <property type="entry name" value="Trypsin-like serine proteases"/>
    <property type="match status" value="1"/>
</dbReference>
<evidence type="ECO:0000256" key="8">
    <source>
        <dbReference type="ARBA" id="ARBA00036320"/>
    </source>
</evidence>
<dbReference type="FunFam" id="2.40.10.10:FF:000005">
    <property type="entry name" value="Serine protease 37"/>
    <property type="match status" value="1"/>
</dbReference>
<evidence type="ECO:0000259" key="11">
    <source>
        <dbReference type="PROSITE" id="PS50041"/>
    </source>
</evidence>
<feature type="domain" description="C-type lectin" evidence="11">
    <location>
        <begin position="14"/>
        <end position="123"/>
    </location>
</feature>
<dbReference type="PROSITE" id="PS00134">
    <property type="entry name" value="TRYPSIN_HIS"/>
    <property type="match status" value="1"/>
</dbReference>
<dbReference type="InterPro" id="IPR003961">
    <property type="entry name" value="FN3_dom"/>
</dbReference>
<dbReference type="PROSITE" id="PS00135">
    <property type="entry name" value="TRYPSIN_SER"/>
    <property type="match status" value="1"/>
</dbReference>